<reference evidence="2" key="1">
    <citation type="submission" date="2019-04" db="EMBL/GenBank/DDBJ databases">
        <title>Evolution of Biomass-Degrading Anaerobic Consortia Revealed by Metagenomics.</title>
        <authorList>
            <person name="Peng X."/>
        </authorList>
    </citation>
    <scope>NUCLEOTIDE SEQUENCE</scope>
    <source>
        <strain evidence="2">SIG254</strain>
    </source>
</reference>
<sequence>MIYIVINRLTQSNIDKAKEYKVYEEISKDNKKILRIFTEGKSIYLGSKYSVQRDIDSIKDFILSIEDKYSIIIGLGTGEYIKEIDPFIKEDNKLIIIEPNIEVYNKYIYEKENKYENITIISMTDENLKYLELYIGSIALKSFVVHEYPNYRNAYTEEVHKIYELIRSVTRRRVINRNTNIFFSKIWFESTISDLKYLSKSKNIVNMKNAYSGKPAVIVSAGPSLSKNISQLKQFEDKAVIFTGGRTWRTLIEEGIKADFLSIIDAHELSYELVDEVINKEEVTLVHSEILPNKVLKLHKGNRVFYPYAPWINDIVENPNYNFTHSSVAHTCTKLAMYMGCNPIIFLGQDLAYTDDKVHAENAEFVQEKYKNKEDITKVADSFSPYVEDIYGNKVRTSMTLSLFREQFEEIIKESPEIEFINSTEGGANIKGTEIKKFMDNKAIFDNVIDKKQISINYENMDGCISDDKIIDIIDCAINYLKELENKLIEAIKHNEKYYDNFISKHKILKSSLKVLEDTDKFIREIPKEIRFIEYLFADTTNTVLYNPEYKIGNEDTELSKAKKIYEKGKILYSNLLNEAGYALKYIKNERESICKGETCSEY</sequence>
<evidence type="ECO:0000313" key="3">
    <source>
        <dbReference type="Proteomes" id="UP000768462"/>
    </source>
</evidence>
<dbReference type="InterPro" id="IPR002826">
    <property type="entry name" value="MptE-like"/>
</dbReference>
<accession>A0A927W7U9</accession>
<name>A0A927W7U9_9CLOT</name>
<protein>
    <submittedName>
        <fullName evidence="2">Motility associated factor glycosyltransferase family protein</fullName>
    </submittedName>
</protein>
<evidence type="ECO:0000313" key="2">
    <source>
        <dbReference type="EMBL" id="MBE6059806.1"/>
    </source>
</evidence>
<dbReference type="Pfam" id="PF01973">
    <property type="entry name" value="MptE-like"/>
    <property type="match status" value="1"/>
</dbReference>
<dbReference type="AlphaFoldDB" id="A0A927W7U9"/>
<dbReference type="Proteomes" id="UP000768462">
    <property type="component" value="Unassembled WGS sequence"/>
</dbReference>
<proteinExistence type="predicted"/>
<feature type="domain" description="6-hydroxymethylpterin diphosphokinase MptE-like" evidence="1">
    <location>
        <begin position="191"/>
        <end position="356"/>
    </location>
</feature>
<evidence type="ECO:0000259" key="1">
    <source>
        <dbReference type="Pfam" id="PF01973"/>
    </source>
</evidence>
<organism evidence="2 3">
    <name type="scientific">Clostridium sulfidigenes</name>
    <dbReference type="NCBI Taxonomy" id="318464"/>
    <lineage>
        <taxon>Bacteria</taxon>
        <taxon>Bacillati</taxon>
        <taxon>Bacillota</taxon>
        <taxon>Clostridia</taxon>
        <taxon>Eubacteriales</taxon>
        <taxon>Clostridiaceae</taxon>
        <taxon>Clostridium</taxon>
    </lineage>
</organism>
<comment type="caution">
    <text evidence="2">The sequence shown here is derived from an EMBL/GenBank/DDBJ whole genome shotgun (WGS) entry which is preliminary data.</text>
</comment>
<dbReference type="EMBL" id="SVCM01000073">
    <property type="protein sequence ID" value="MBE6059806.1"/>
    <property type="molecule type" value="Genomic_DNA"/>
</dbReference>
<dbReference type="PANTHER" id="PTHR41786:SF1">
    <property type="entry name" value="6-HYDROXYMETHYLPTERIN DIPHOSPHOKINASE MPTE-LIKE DOMAIN-CONTAINING PROTEIN"/>
    <property type="match status" value="1"/>
</dbReference>
<dbReference type="PANTHER" id="PTHR41786">
    <property type="entry name" value="MOTILITY ACCESSORY FACTOR MAF"/>
    <property type="match status" value="1"/>
</dbReference>
<gene>
    <name evidence="2" type="ORF">E7215_06490</name>
</gene>